<organism evidence="2">
    <name type="scientific">Oryza punctata</name>
    <name type="common">Red rice</name>
    <dbReference type="NCBI Taxonomy" id="4537"/>
    <lineage>
        <taxon>Eukaryota</taxon>
        <taxon>Viridiplantae</taxon>
        <taxon>Streptophyta</taxon>
        <taxon>Embryophyta</taxon>
        <taxon>Tracheophyta</taxon>
        <taxon>Spermatophyta</taxon>
        <taxon>Magnoliopsida</taxon>
        <taxon>Liliopsida</taxon>
        <taxon>Poales</taxon>
        <taxon>Poaceae</taxon>
        <taxon>BOP clade</taxon>
        <taxon>Oryzoideae</taxon>
        <taxon>Oryzeae</taxon>
        <taxon>Oryzinae</taxon>
        <taxon>Oryza</taxon>
    </lineage>
</organism>
<evidence type="ECO:0000256" key="1">
    <source>
        <dbReference type="SAM" id="MobiDB-lite"/>
    </source>
</evidence>
<feature type="region of interest" description="Disordered" evidence="1">
    <location>
        <begin position="1"/>
        <end position="26"/>
    </location>
</feature>
<dbReference type="Gramene" id="OPUNC03G27360.1">
    <property type="protein sequence ID" value="OPUNC03G27360.1"/>
    <property type="gene ID" value="OPUNC03G27360"/>
</dbReference>
<evidence type="ECO:0000313" key="2">
    <source>
        <dbReference type="EnsemblPlants" id="OPUNC03G27360.1"/>
    </source>
</evidence>
<reference evidence="2" key="1">
    <citation type="submission" date="2015-04" db="UniProtKB">
        <authorList>
            <consortium name="EnsemblPlants"/>
        </authorList>
    </citation>
    <scope>IDENTIFICATION</scope>
</reference>
<sequence>MTLRIKQLVHRPNESTSGAKHHSSEVALAIKPEERRQVHFRIRTDRDDPPTQMLNKFPY</sequence>
<dbReference type="HOGENOM" id="CLU_2964987_0_0_1"/>
<dbReference type="AlphaFoldDB" id="A0A0E0KHK4"/>
<keyword evidence="3" id="KW-1185">Reference proteome</keyword>
<evidence type="ECO:0000313" key="3">
    <source>
        <dbReference type="Proteomes" id="UP000026962"/>
    </source>
</evidence>
<dbReference type="Proteomes" id="UP000026962">
    <property type="component" value="Chromosome 3"/>
</dbReference>
<protein>
    <submittedName>
        <fullName evidence="2">Uncharacterized protein</fullName>
    </submittedName>
</protein>
<reference evidence="2" key="2">
    <citation type="submission" date="2018-05" db="EMBL/GenBank/DDBJ databases">
        <title>OpunRS2 (Oryza punctata Reference Sequence Version 2).</title>
        <authorList>
            <person name="Zhang J."/>
            <person name="Kudrna D."/>
            <person name="Lee S."/>
            <person name="Talag J."/>
            <person name="Welchert J."/>
            <person name="Wing R.A."/>
        </authorList>
    </citation>
    <scope>NUCLEOTIDE SEQUENCE [LARGE SCALE GENOMIC DNA]</scope>
</reference>
<dbReference type="EnsemblPlants" id="OPUNC03G27360.1">
    <property type="protein sequence ID" value="OPUNC03G27360.1"/>
    <property type="gene ID" value="OPUNC03G27360"/>
</dbReference>
<accession>A0A0E0KHK4</accession>
<name>A0A0E0KHK4_ORYPU</name>
<proteinExistence type="predicted"/>